<evidence type="ECO:0000256" key="1">
    <source>
        <dbReference type="ARBA" id="ARBA00004141"/>
    </source>
</evidence>
<keyword evidence="4" id="KW-0732">Signal</keyword>
<evidence type="ECO:0000313" key="10">
    <source>
        <dbReference type="Proteomes" id="UP000014500"/>
    </source>
</evidence>
<feature type="domain" description="Proline-rich transmembrane protein 3/4" evidence="8">
    <location>
        <begin position="399"/>
        <end position="480"/>
    </location>
</feature>
<name>T1IHH6_STRMM</name>
<keyword evidence="2" id="KW-0597">Phosphoprotein</keyword>
<dbReference type="AlphaFoldDB" id="T1IHH6"/>
<evidence type="ECO:0000256" key="7">
    <source>
        <dbReference type="SAM" id="Phobius"/>
    </source>
</evidence>
<comment type="subcellular location">
    <subcellularLocation>
        <location evidence="1">Membrane</location>
        <topology evidence="1">Multi-pass membrane protein</topology>
    </subcellularLocation>
</comment>
<dbReference type="HOGENOM" id="CLU_021783_0_0_1"/>
<evidence type="ECO:0000256" key="6">
    <source>
        <dbReference type="ARBA" id="ARBA00023136"/>
    </source>
</evidence>
<dbReference type="Proteomes" id="UP000014500">
    <property type="component" value="Unassembled WGS sequence"/>
</dbReference>
<feature type="transmembrane region" description="Helical" evidence="7">
    <location>
        <begin position="191"/>
        <end position="216"/>
    </location>
</feature>
<dbReference type="Pfam" id="PF25987">
    <property type="entry name" value="PRRT3"/>
    <property type="match status" value="2"/>
</dbReference>
<dbReference type="eggNOG" id="ENOG502RY0N">
    <property type="taxonomic scope" value="Eukaryota"/>
</dbReference>
<feature type="domain" description="Proline-rich transmembrane protein 3/4" evidence="8">
    <location>
        <begin position="42"/>
        <end position="255"/>
    </location>
</feature>
<evidence type="ECO:0000256" key="5">
    <source>
        <dbReference type="ARBA" id="ARBA00022989"/>
    </source>
</evidence>
<organism evidence="9 10">
    <name type="scientific">Strigamia maritima</name>
    <name type="common">European centipede</name>
    <name type="synonym">Geophilus maritimus</name>
    <dbReference type="NCBI Taxonomy" id="126957"/>
    <lineage>
        <taxon>Eukaryota</taxon>
        <taxon>Metazoa</taxon>
        <taxon>Ecdysozoa</taxon>
        <taxon>Arthropoda</taxon>
        <taxon>Myriapoda</taxon>
        <taxon>Chilopoda</taxon>
        <taxon>Pleurostigmophora</taxon>
        <taxon>Geophilomorpha</taxon>
        <taxon>Linotaeniidae</taxon>
        <taxon>Strigamia</taxon>
    </lineage>
</organism>
<feature type="transmembrane region" description="Helical" evidence="7">
    <location>
        <begin position="130"/>
        <end position="152"/>
    </location>
</feature>
<feature type="transmembrane region" description="Helical" evidence="7">
    <location>
        <begin position="451"/>
        <end position="471"/>
    </location>
</feature>
<dbReference type="PhylomeDB" id="T1IHH6"/>
<dbReference type="PANTHER" id="PTHR35578">
    <property type="entry name" value="PROLINE-RICH TRANSMEMBRANE PROTEIN 4-RELATED"/>
    <property type="match status" value="1"/>
</dbReference>
<evidence type="ECO:0000256" key="3">
    <source>
        <dbReference type="ARBA" id="ARBA00022692"/>
    </source>
</evidence>
<evidence type="ECO:0000313" key="9">
    <source>
        <dbReference type="EnsemblMetazoa" id="SMAR000291-PA"/>
    </source>
</evidence>
<dbReference type="EnsemblMetazoa" id="SMAR000291-RA">
    <property type="protein sequence ID" value="SMAR000291-PA"/>
    <property type="gene ID" value="SMAR000291"/>
</dbReference>
<keyword evidence="10" id="KW-1185">Reference proteome</keyword>
<sequence length="493" mass="55469">MTTEVDPAGNGIIAANNATTPVMTSTVAPTSVWWRGEVFVVPKWTLVDNKLTWVWLVHVYGAACLFFLLASYTFFTILYLRAQLSSRPFMTTINTFVCVLGSTRAAFFLIDPYNSKKIIPEAFCAILWELAFPCLVSAFSLVQLAFLHLTQLQFGPGFLRSKSWISFIVSIHFCIVIATNIMWTFRDDLKLLNLGINAGFCIWAAFLCLSFLLWGFRTMMLLKLLPPILFPGSETKATTKSLLQLGLLTKCNNLASVAATVAAPTLVLPPKIHITDENDYSYSQIENSSNVEVSTCETTESSSRLDDTRINCELTPRRQKELHVRICPVSHILQNGSVTKGVVNDIQIADEDHAQSSLLSDSKTKKDDFQFTLSSVLNHLAYMDHAMEDFKPDNHNHRVKTNRCSQIQKVLQATCLAAFLGVVVTICQLFNIFGPYGLCWSGKPPSHWPWLIFHTIFRLAEFMMGCVMANITKQPVNRHNFPYLSQCEDDNLY</sequence>
<dbReference type="InterPro" id="IPR052836">
    <property type="entry name" value="PRRT_domain-containing"/>
</dbReference>
<evidence type="ECO:0000256" key="4">
    <source>
        <dbReference type="ARBA" id="ARBA00022729"/>
    </source>
</evidence>
<reference evidence="9" key="2">
    <citation type="submission" date="2015-02" db="UniProtKB">
        <authorList>
            <consortium name="EnsemblMetazoa"/>
        </authorList>
    </citation>
    <scope>IDENTIFICATION</scope>
</reference>
<dbReference type="EMBL" id="JH429908">
    <property type="status" value="NOT_ANNOTATED_CDS"/>
    <property type="molecule type" value="Genomic_DNA"/>
</dbReference>
<evidence type="ECO:0000259" key="8">
    <source>
        <dbReference type="Pfam" id="PF25987"/>
    </source>
</evidence>
<proteinExistence type="predicted"/>
<feature type="transmembrane region" description="Helical" evidence="7">
    <location>
        <begin position="164"/>
        <end position="185"/>
    </location>
</feature>
<keyword evidence="5 7" id="KW-1133">Transmembrane helix</keyword>
<accession>T1IHH6</accession>
<keyword evidence="3 7" id="KW-0812">Transmembrane</keyword>
<evidence type="ECO:0000256" key="2">
    <source>
        <dbReference type="ARBA" id="ARBA00022553"/>
    </source>
</evidence>
<dbReference type="OMA" id="NCYRSHS"/>
<dbReference type="InterPro" id="IPR059081">
    <property type="entry name" value="PRRT3-4"/>
</dbReference>
<feature type="transmembrane region" description="Helical" evidence="7">
    <location>
        <begin position="410"/>
        <end position="431"/>
    </location>
</feature>
<protein>
    <recommendedName>
        <fullName evidence="8">Proline-rich transmembrane protein 3/4 domain-containing protein</fullName>
    </recommendedName>
</protein>
<feature type="transmembrane region" description="Helical" evidence="7">
    <location>
        <begin position="53"/>
        <end position="80"/>
    </location>
</feature>
<dbReference type="PANTHER" id="PTHR35578:SF6">
    <property type="entry name" value="PROLINE-RICH TRANSMEMBRANE PROTEIN 4"/>
    <property type="match status" value="1"/>
</dbReference>
<reference evidence="10" key="1">
    <citation type="submission" date="2011-05" db="EMBL/GenBank/DDBJ databases">
        <authorList>
            <person name="Richards S.R."/>
            <person name="Qu J."/>
            <person name="Jiang H."/>
            <person name="Jhangiani S.N."/>
            <person name="Agravi P."/>
            <person name="Goodspeed R."/>
            <person name="Gross S."/>
            <person name="Mandapat C."/>
            <person name="Jackson L."/>
            <person name="Mathew T."/>
            <person name="Pu L."/>
            <person name="Thornton R."/>
            <person name="Saada N."/>
            <person name="Wilczek-Boney K.B."/>
            <person name="Lee S."/>
            <person name="Kovar C."/>
            <person name="Wu Y."/>
            <person name="Scherer S.E."/>
            <person name="Worley K.C."/>
            <person name="Muzny D.M."/>
            <person name="Gibbs R."/>
        </authorList>
    </citation>
    <scope>NUCLEOTIDE SEQUENCE</scope>
    <source>
        <strain evidence="10">Brora</strain>
    </source>
</reference>
<feature type="transmembrane region" description="Helical" evidence="7">
    <location>
        <begin position="92"/>
        <end position="110"/>
    </location>
</feature>
<keyword evidence="6 7" id="KW-0472">Membrane</keyword>